<dbReference type="Proteomes" id="UP001194539">
    <property type="component" value="Unassembled WGS sequence"/>
</dbReference>
<dbReference type="PANTHER" id="PTHR30502:SF4">
    <property type="entry name" value="5-KETO-4-DEOXY-D-GLUCARATE ALDOLASE"/>
    <property type="match status" value="1"/>
</dbReference>
<keyword evidence="1" id="KW-0479">Metal-binding</keyword>
<dbReference type="InterPro" id="IPR005000">
    <property type="entry name" value="Aldolase/citrate-lyase_domain"/>
</dbReference>
<organism evidence="5 6">
    <name type="scientific">Bradyrhizobium diversitatis</name>
    <dbReference type="NCBI Taxonomy" id="2755406"/>
    <lineage>
        <taxon>Bacteria</taxon>
        <taxon>Pseudomonadati</taxon>
        <taxon>Pseudomonadota</taxon>
        <taxon>Alphaproteobacteria</taxon>
        <taxon>Hyphomicrobiales</taxon>
        <taxon>Nitrobacteraceae</taxon>
        <taxon>Bradyrhizobium</taxon>
    </lineage>
</organism>
<dbReference type="InterPro" id="IPR040442">
    <property type="entry name" value="Pyrv_kinase-like_dom_sf"/>
</dbReference>
<evidence type="ECO:0000256" key="1">
    <source>
        <dbReference type="ARBA" id="ARBA00022723"/>
    </source>
</evidence>
<evidence type="ECO:0000256" key="2">
    <source>
        <dbReference type="ARBA" id="ARBA00023239"/>
    </source>
</evidence>
<reference evidence="5 6" key="1">
    <citation type="submission" date="2020-07" db="EMBL/GenBank/DDBJ databases">
        <title>Bradyrhizobium diversity isolated from nodules of indigenous legumes of Western Australia.</title>
        <authorList>
            <person name="Klepa M.S."/>
        </authorList>
    </citation>
    <scope>NUCLEOTIDE SEQUENCE [LARGE SCALE GENOMIC DNA]</scope>
    <source>
        <strain evidence="5 6">CNPSo 4019</strain>
    </source>
</reference>
<dbReference type="EMBL" id="JACEGD010000008">
    <property type="protein sequence ID" value="MBH5386644.1"/>
    <property type="molecule type" value="Genomic_DNA"/>
</dbReference>
<evidence type="ECO:0000256" key="3">
    <source>
        <dbReference type="ARBA" id="ARBA00045074"/>
    </source>
</evidence>
<comment type="caution">
    <text evidence="5">The sequence shown here is derived from an EMBL/GenBank/DDBJ whole genome shotgun (WGS) entry which is preliminary data.</text>
</comment>
<keyword evidence="2 5" id="KW-0456">Lyase</keyword>
<dbReference type="InterPro" id="IPR015813">
    <property type="entry name" value="Pyrv/PenolPyrv_kinase-like_dom"/>
</dbReference>
<dbReference type="GO" id="GO:0016829">
    <property type="term" value="F:lyase activity"/>
    <property type="evidence" value="ECO:0007669"/>
    <property type="project" value="UniProtKB-KW"/>
</dbReference>
<feature type="domain" description="HpcH/HpaI aldolase/citrate lyase" evidence="4">
    <location>
        <begin position="18"/>
        <end position="242"/>
    </location>
</feature>
<protein>
    <submittedName>
        <fullName evidence="5">HpcH/HpaI aldolase/citrate lyase family protein</fullName>
    </submittedName>
</protein>
<proteinExistence type="predicted"/>
<keyword evidence="6" id="KW-1185">Reference proteome</keyword>
<dbReference type="PANTHER" id="PTHR30502">
    <property type="entry name" value="2-KETO-3-DEOXY-L-RHAMNONATE ALDOLASE"/>
    <property type="match status" value="1"/>
</dbReference>
<dbReference type="Pfam" id="PF03328">
    <property type="entry name" value="HpcH_HpaI"/>
    <property type="match status" value="1"/>
</dbReference>
<evidence type="ECO:0000313" key="5">
    <source>
        <dbReference type="EMBL" id="MBH5386644.1"/>
    </source>
</evidence>
<evidence type="ECO:0000313" key="6">
    <source>
        <dbReference type="Proteomes" id="UP001194539"/>
    </source>
</evidence>
<accession>A0ABS0P056</accession>
<dbReference type="InterPro" id="IPR050251">
    <property type="entry name" value="HpcH-HpaI_aldolase"/>
</dbReference>
<evidence type="ECO:0000259" key="4">
    <source>
        <dbReference type="Pfam" id="PF03328"/>
    </source>
</evidence>
<gene>
    <name evidence="5" type="ORF">H1B27_10150</name>
</gene>
<comment type="catalytic activity">
    <reaction evidence="3">
        <text>D-glyceraldehyde + pyruvate = 2-dehydro-3-deoxy-L-galactonate</text>
        <dbReference type="Rhea" id="RHEA:80055"/>
        <dbReference type="ChEBI" id="CHEBI:15361"/>
        <dbReference type="ChEBI" id="CHEBI:17378"/>
        <dbReference type="ChEBI" id="CHEBI:75545"/>
    </reaction>
</comment>
<dbReference type="RefSeq" id="WP_197965974.1">
    <property type="nucleotide sequence ID" value="NZ_JACEGD010000008.1"/>
</dbReference>
<sequence>MDLGKNAFKAAIGARRLQIGLWCSLCSSVATEVVSDCGYDWMLLDTEHAPNEVPGILDQLRSMSPGTATPIVRPAWNDAVLIKRLLDIGAQTLLIPFVQNAAEAERAVASCRYPPSGIRGITGSARASRYGRVTNYLQEANEQICVLVQVETLVALSEIDEIAAVDGVDGVFIGPSDLSASVGHIGNPQHPDVQHLIKTAVERIASAGKAAGILASVDADARRYIDWGYNFVAVGSDLHLLSKGADNLARSFK</sequence>
<dbReference type="SUPFAM" id="SSF51621">
    <property type="entry name" value="Phosphoenolpyruvate/pyruvate domain"/>
    <property type="match status" value="1"/>
</dbReference>
<name>A0ABS0P056_9BRAD</name>
<dbReference type="Gene3D" id="3.20.20.60">
    <property type="entry name" value="Phosphoenolpyruvate-binding domains"/>
    <property type="match status" value="1"/>
</dbReference>